<proteinExistence type="inferred from homology"/>
<organism evidence="5 6">
    <name type="scientific">Engelhardtia mirabilis</name>
    <dbReference type="NCBI Taxonomy" id="2528011"/>
    <lineage>
        <taxon>Bacteria</taxon>
        <taxon>Pseudomonadati</taxon>
        <taxon>Planctomycetota</taxon>
        <taxon>Planctomycetia</taxon>
        <taxon>Planctomycetia incertae sedis</taxon>
        <taxon>Engelhardtia</taxon>
    </lineage>
</organism>
<comment type="similarity">
    <text evidence="1">Belongs to the peptidase S1C family.</text>
</comment>
<dbReference type="PANTHER" id="PTHR43343">
    <property type="entry name" value="PEPTIDASE S12"/>
    <property type="match status" value="1"/>
</dbReference>
<keyword evidence="2 5" id="KW-0645">Protease</keyword>
<feature type="domain" description="PDZ" evidence="4">
    <location>
        <begin position="282"/>
        <end position="370"/>
    </location>
</feature>
<dbReference type="SUPFAM" id="SSF50494">
    <property type="entry name" value="Trypsin-like serine proteases"/>
    <property type="match status" value="1"/>
</dbReference>
<dbReference type="InterPro" id="IPR001940">
    <property type="entry name" value="Peptidase_S1C"/>
</dbReference>
<reference evidence="5 6" key="1">
    <citation type="submission" date="2019-02" db="EMBL/GenBank/DDBJ databases">
        <title>Deep-cultivation of Planctomycetes and their phenomic and genomic characterization uncovers novel biology.</title>
        <authorList>
            <person name="Wiegand S."/>
            <person name="Jogler M."/>
            <person name="Boedeker C."/>
            <person name="Pinto D."/>
            <person name="Vollmers J."/>
            <person name="Rivas-Marin E."/>
            <person name="Kohn T."/>
            <person name="Peeters S.H."/>
            <person name="Heuer A."/>
            <person name="Rast P."/>
            <person name="Oberbeckmann S."/>
            <person name="Bunk B."/>
            <person name="Jeske O."/>
            <person name="Meyerdierks A."/>
            <person name="Storesund J.E."/>
            <person name="Kallscheuer N."/>
            <person name="Luecker S."/>
            <person name="Lage O.M."/>
            <person name="Pohl T."/>
            <person name="Merkel B.J."/>
            <person name="Hornburger P."/>
            <person name="Mueller R.-W."/>
            <person name="Bruemmer F."/>
            <person name="Labrenz M."/>
            <person name="Spormann A.M."/>
            <person name="Op den Camp H."/>
            <person name="Overmann J."/>
            <person name="Amann R."/>
            <person name="Jetten M.S.M."/>
            <person name="Mascher T."/>
            <person name="Medema M.H."/>
            <person name="Devos D.P."/>
            <person name="Kaster A.-K."/>
            <person name="Ovreas L."/>
            <person name="Rohde M."/>
            <person name="Galperin M.Y."/>
            <person name="Jogler C."/>
        </authorList>
    </citation>
    <scope>NUCLEOTIDE SEQUENCE [LARGE SCALE GENOMIC DNA]</scope>
    <source>
        <strain evidence="5 6">Pla133</strain>
    </source>
</reference>
<keyword evidence="6" id="KW-1185">Reference proteome</keyword>
<dbReference type="EMBL" id="CP036287">
    <property type="protein sequence ID" value="QDU68364.1"/>
    <property type="molecule type" value="Genomic_DNA"/>
</dbReference>
<dbReference type="PRINTS" id="PR00834">
    <property type="entry name" value="PROTEASES2C"/>
</dbReference>
<dbReference type="SUPFAM" id="SSF50156">
    <property type="entry name" value="PDZ domain-like"/>
    <property type="match status" value="1"/>
</dbReference>
<evidence type="ECO:0000313" key="5">
    <source>
        <dbReference type="EMBL" id="QDU68364.1"/>
    </source>
</evidence>
<dbReference type="Proteomes" id="UP000316921">
    <property type="component" value="Chromosome"/>
</dbReference>
<evidence type="ECO:0000256" key="2">
    <source>
        <dbReference type="ARBA" id="ARBA00022670"/>
    </source>
</evidence>
<dbReference type="Gene3D" id="2.30.42.10">
    <property type="match status" value="1"/>
</dbReference>
<dbReference type="GO" id="GO:0004252">
    <property type="term" value="F:serine-type endopeptidase activity"/>
    <property type="evidence" value="ECO:0007669"/>
    <property type="project" value="InterPro"/>
</dbReference>
<keyword evidence="3 5" id="KW-0378">Hydrolase</keyword>
<accession>A0A518BN04</accession>
<dbReference type="Pfam" id="PF13365">
    <property type="entry name" value="Trypsin_2"/>
    <property type="match status" value="1"/>
</dbReference>
<dbReference type="EC" id="3.4.21.107" evidence="5"/>
<gene>
    <name evidence="5" type="primary">degQ</name>
    <name evidence="5" type="ORF">Pla133_34600</name>
</gene>
<evidence type="ECO:0000313" key="6">
    <source>
        <dbReference type="Proteomes" id="UP000316921"/>
    </source>
</evidence>
<protein>
    <submittedName>
        <fullName evidence="5">Periplasmic pH-dependent serine endoprotease DegQ</fullName>
        <ecNumber evidence="5">3.4.21.107</ecNumber>
    </submittedName>
</protein>
<evidence type="ECO:0000256" key="3">
    <source>
        <dbReference type="ARBA" id="ARBA00022801"/>
    </source>
</evidence>
<evidence type="ECO:0000259" key="4">
    <source>
        <dbReference type="SMART" id="SM00228"/>
    </source>
</evidence>
<dbReference type="GO" id="GO:0006508">
    <property type="term" value="P:proteolysis"/>
    <property type="evidence" value="ECO:0007669"/>
    <property type="project" value="UniProtKB-KW"/>
</dbReference>
<dbReference type="SMART" id="SM00228">
    <property type="entry name" value="PDZ"/>
    <property type="match status" value="1"/>
</dbReference>
<dbReference type="InterPro" id="IPR001478">
    <property type="entry name" value="PDZ"/>
</dbReference>
<sequence>MHFASATTSPALRGVLTAAGIGLVVLLAVVGAATVVDRFGGRALLDPDAVPRSVTPRGDLSDQERTTIEIFQAAAPSVVHIDTSSRRLDELGKLVLGDLWPEGSGSGFLWDVEGHVVTNNHVIRGARTCVVTLADRSQWSATLIGTAPSFDLAVLRIDAPRAQLRQIAVGESSDLLVGQQVFAIGNPFGLDQTLTTGVISGVDRTVRTELGEVVGGLIQSDAAINPGNSGGPLLDSAGRLIGVNTAILSPSGASAGVGFSIPVDTVNRIVPQIIQTGAVGRTAIGVFIANRGLLLDLGLDHGVPIGEVVPGSPAEVAGLRGLHMSDSGSVVADVVLEVAGMPVRNRDDLVVELSEHEPGSAVPLLVWREGREVELTVRPVTVESFER</sequence>
<evidence type="ECO:0000256" key="1">
    <source>
        <dbReference type="ARBA" id="ARBA00010541"/>
    </source>
</evidence>
<dbReference type="InterPro" id="IPR043504">
    <property type="entry name" value="Peptidase_S1_PA_chymotrypsin"/>
</dbReference>
<dbReference type="PANTHER" id="PTHR43343:SF3">
    <property type="entry name" value="PROTEASE DO-LIKE 8, CHLOROPLASTIC"/>
    <property type="match status" value="1"/>
</dbReference>
<dbReference type="RefSeq" id="WP_145067313.1">
    <property type="nucleotide sequence ID" value="NZ_CP036287.1"/>
</dbReference>
<dbReference type="Gene3D" id="2.40.10.10">
    <property type="entry name" value="Trypsin-like serine proteases"/>
    <property type="match status" value="2"/>
</dbReference>
<name>A0A518BN04_9BACT</name>
<dbReference type="InterPro" id="IPR036034">
    <property type="entry name" value="PDZ_sf"/>
</dbReference>
<dbReference type="InterPro" id="IPR051201">
    <property type="entry name" value="Chloro_Bact_Ser_Proteases"/>
</dbReference>
<dbReference type="InterPro" id="IPR009003">
    <property type="entry name" value="Peptidase_S1_PA"/>
</dbReference>
<dbReference type="AlphaFoldDB" id="A0A518BN04"/>
<dbReference type="KEGG" id="pbap:Pla133_34600"/>
<dbReference type="Pfam" id="PF13180">
    <property type="entry name" value="PDZ_2"/>
    <property type="match status" value="1"/>
</dbReference>